<evidence type="ECO:0000256" key="14">
    <source>
        <dbReference type="ARBA" id="ARBA00041418"/>
    </source>
</evidence>
<dbReference type="RefSeq" id="WP_184452366.1">
    <property type="nucleotide sequence ID" value="NZ_JACHMK010000001.1"/>
</dbReference>
<evidence type="ECO:0000256" key="17">
    <source>
        <dbReference type="ARBA" id="ARBA00049966"/>
    </source>
</evidence>
<comment type="similarity">
    <text evidence="12">Belongs to the SEDS family. FtsW subfamily.</text>
</comment>
<dbReference type="PROSITE" id="PS00428">
    <property type="entry name" value="FTSW_RODA_SPOVE"/>
    <property type="match status" value="1"/>
</dbReference>
<feature type="transmembrane region" description="Helical" evidence="18">
    <location>
        <begin position="215"/>
        <end position="232"/>
    </location>
</feature>
<keyword evidence="8 18" id="KW-1133">Transmembrane helix</keyword>
<feature type="transmembrane region" description="Helical" evidence="18">
    <location>
        <begin position="70"/>
        <end position="89"/>
    </location>
</feature>
<keyword evidence="19" id="KW-0132">Cell division</keyword>
<evidence type="ECO:0000256" key="13">
    <source>
        <dbReference type="ARBA" id="ARBA00041185"/>
    </source>
</evidence>
<proteinExistence type="inferred from homology"/>
<dbReference type="InterPro" id="IPR018365">
    <property type="entry name" value="Cell_cycle_FtsW-rel_CS"/>
</dbReference>
<comment type="pathway">
    <text evidence="2">Cell wall biogenesis; peptidoglycan biosynthesis.</text>
</comment>
<evidence type="ECO:0000256" key="5">
    <source>
        <dbReference type="ARBA" id="ARBA00022692"/>
    </source>
</evidence>
<evidence type="ECO:0000256" key="1">
    <source>
        <dbReference type="ARBA" id="ARBA00004141"/>
    </source>
</evidence>
<dbReference type="InterPro" id="IPR001182">
    <property type="entry name" value="FtsW/RodA"/>
</dbReference>
<evidence type="ECO:0000313" key="20">
    <source>
        <dbReference type="Proteomes" id="UP000617426"/>
    </source>
</evidence>
<evidence type="ECO:0000256" key="4">
    <source>
        <dbReference type="ARBA" id="ARBA00022679"/>
    </source>
</evidence>
<feature type="transmembrane region" description="Helical" evidence="18">
    <location>
        <begin position="36"/>
        <end position="64"/>
    </location>
</feature>
<feature type="transmembrane region" description="Helical" evidence="18">
    <location>
        <begin position="101"/>
        <end position="120"/>
    </location>
</feature>
<evidence type="ECO:0000256" key="9">
    <source>
        <dbReference type="ARBA" id="ARBA00023136"/>
    </source>
</evidence>
<evidence type="ECO:0000256" key="6">
    <source>
        <dbReference type="ARBA" id="ARBA00022960"/>
    </source>
</evidence>
<comment type="subcellular location">
    <subcellularLocation>
        <location evidence="1">Membrane</location>
        <topology evidence="1">Multi-pass membrane protein</topology>
    </subcellularLocation>
</comment>
<keyword evidence="6" id="KW-0133">Cell shape</keyword>
<dbReference type="GO" id="GO:0005886">
    <property type="term" value="C:plasma membrane"/>
    <property type="evidence" value="ECO:0007669"/>
    <property type="project" value="TreeGrafter"/>
</dbReference>
<dbReference type="PANTHER" id="PTHR30474">
    <property type="entry name" value="CELL CYCLE PROTEIN"/>
    <property type="match status" value="1"/>
</dbReference>
<keyword evidence="5 18" id="KW-0812">Transmembrane</keyword>
<feature type="transmembrane region" description="Helical" evidence="18">
    <location>
        <begin position="368"/>
        <end position="390"/>
    </location>
</feature>
<keyword evidence="7" id="KW-0573">Peptidoglycan synthesis</keyword>
<dbReference type="GO" id="GO:0015648">
    <property type="term" value="F:lipid-linked peptidoglycan transporter activity"/>
    <property type="evidence" value="ECO:0007669"/>
    <property type="project" value="TreeGrafter"/>
</dbReference>
<feature type="transmembrane region" description="Helical" evidence="18">
    <location>
        <begin position="293"/>
        <end position="319"/>
    </location>
</feature>
<dbReference type="GO" id="GO:0008955">
    <property type="term" value="F:peptidoglycan glycosyltransferase activity"/>
    <property type="evidence" value="ECO:0007669"/>
    <property type="project" value="UniProtKB-EC"/>
</dbReference>
<dbReference type="GO" id="GO:0051301">
    <property type="term" value="P:cell division"/>
    <property type="evidence" value="ECO:0007669"/>
    <property type="project" value="UniProtKB-KW"/>
</dbReference>
<evidence type="ECO:0000256" key="12">
    <source>
        <dbReference type="ARBA" id="ARBA00038053"/>
    </source>
</evidence>
<keyword evidence="9 18" id="KW-0472">Membrane</keyword>
<dbReference type="Proteomes" id="UP000617426">
    <property type="component" value="Unassembled WGS sequence"/>
</dbReference>
<evidence type="ECO:0000256" key="8">
    <source>
        <dbReference type="ARBA" id="ARBA00022989"/>
    </source>
</evidence>
<dbReference type="GO" id="GO:0009252">
    <property type="term" value="P:peptidoglycan biosynthetic process"/>
    <property type="evidence" value="ECO:0007669"/>
    <property type="project" value="UniProtKB-KW"/>
</dbReference>
<sequence>MAALPDALVRLKRAIPRFEFGREEESRAALSPVSTYYLIVVPALVLTVFGLLMGFSAQAVTAIAAGENPYIAYLRPLAIIVVAALIAAFVHAAPVGVFKRLAWPAFVLAMMLQLLVITPLGRSEGGNANWVHIPGLPVLLQPSEFLKLALVFVLAKSLTHPGARLSDWRQMAVKAGGLTALAILFVLLGRDMGTSMIVVAAALGALWVAGLPKRWFLILGIAMVPVGTALVFSNPTRLRRVLAILPGGSSRDLSAPEQIDHSLWAFGSGGLSGLGPGASREKWNYLQAAHTDFIFAIVGEEFGLLGTLAVIIALGLLVWGMLRVVQSSDDLFVQIVSGGVASWIGAQAVVNIFSVTGIGPVIGVPLPLVSYGGSSFLFTAIAIGVVASFARAEAGMTMWGRFDAATRRRDPRIEPKPRRI</sequence>
<evidence type="ECO:0000256" key="2">
    <source>
        <dbReference type="ARBA" id="ARBA00004752"/>
    </source>
</evidence>
<protein>
    <recommendedName>
        <fullName evidence="13">Probable peptidoglycan glycosyltransferase FtsW</fullName>
        <ecNumber evidence="15">2.4.99.28</ecNumber>
    </recommendedName>
    <alternativeName>
        <fullName evidence="14">Cell division protein FtsW</fullName>
    </alternativeName>
    <alternativeName>
        <fullName evidence="11">Cell wall polymerase</fullName>
    </alternativeName>
    <alternativeName>
        <fullName evidence="10">Peptidoglycan polymerase</fullName>
    </alternativeName>
</protein>
<comment type="function">
    <text evidence="17">Peptidoglycan polymerase that is essential for cell division.</text>
</comment>
<dbReference type="GeneID" id="85978051"/>
<reference evidence="19" key="1">
    <citation type="submission" date="2020-08" db="EMBL/GenBank/DDBJ databases">
        <title>Sequencing the genomes of 1000 actinobacteria strains.</title>
        <authorList>
            <person name="Klenk H.-P."/>
        </authorList>
    </citation>
    <scope>NUCLEOTIDE SEQUENCE</scope>
    <source>
        <strain evidence="19">DSM 10695</strain>
    </source>
</reference>
<comment type="caution">
    <text evidence="19">The sequence shown here is derived from an EMBL/GenBank/DDBJ whole genome shotgun (WGS) entry which is preliminary data.</text>
</comment>
<dbReference type="PANTHER" id="PTHR30474:SF2">
    <property type="entry name" value="PEPTIDOGLYCAN GLYCOSYLTRANSFERASE FTSW-RELATED"/>
    <property type="match status" value="1"/>
</dbReference>
<keyword evidence="3" id="KW-0328">Glycosyltransferase</keyword>
<dbReference type="GO" id="GO:0032153">
    <property type="term" value="C:cell division site"/>
    <property type="evidence" value="ECO:0007669"/>
    <property type="project" value="TreeGrafter"/>
</dbReference>
<evidence type="ECO:0000256" key="10">
    <source>
        <dbReference type="ARBA" id="ARBA00032370"/>
    </source>
</evidence>
<accession>A0A923E4Y4</accession>
<keyword evidence="19" id="KW-0131">Cell cycle</keyword>
<keyword evidence="20" id="KW-1185">Reference proteome</keyword>
<organism evidence="19 20">
    <name type="scientific">Schaalia hyovaginalis</name>
    <dbReference type="NCBI Taxonomy" id="29316"/>
    <lineage>
        <taxon>Bacteria</taxon>
        <taxon>Bacillati</taxon>
        <taxon>Actinomycetota</taxon>
        <taxon>Actinomycetes</taxon>
        <taxon>Actinomycetales</taxon>
        <taxon>Actinomycetaceae</taxon>
        <taxon>Schaalia</taxon>
    </lineage>
</organism>
<keyword evidence="4" id="KW-0808">Transferase</keyword>
<dbReference type="EMBL" id="JACHMK010000001">
    <property type="protein sequence ID" value="MBB6334452.1"/>
    <property type="molecule type" value="Genomic_DNA"/>
</dbReference>
<name>A0A923E4Y4_9ACTO</name>
<evidence type="ECO:0000256" key="7">
    <source>
        <dbReference type="ARBA" id="ARBA00022984"/>
    </source>
</evidence>
<feature type="transmembrane region" description="Helical" evidence="18">
    <location>
        <begin position="194"/>
        <end position="210"/>
    </location>
</feature>
<dbReference type="GO" id="GO:0008360">
    <property type="term" value="P:regulation of cell shape"/>
    <property type="evidence" value="ECO:0007669"/>
    <property type="project" value="UniProtKB-KW"/>
</dbReference>
<dbReference type="Pfam" id="PF01098">
    <property type="entry name" value="FTSW_RODA_SPOVE"/>
    <property type="match status" value="1"/>
</dbReference>
<gene>
    <name evidence="19" type="ORF">HD592_001017</name>
</gene>
<evidence type="ECO:0000256" key="3">
    <source>
        <dbReference type="ARBA" id="ARBA00022676"/>
    </source>
</evidence>
<comment type="catalytic activity">
    <reaction evidence="16">
        <text>[GlcNAc-(1-&gt;4)-Mur2Ac(oyl-L-Ala-gamma-D-Glu-L-Lys-D-Ala-D-Ala)](n)-di-trans,octa-cis-undecaprenyl diphosphate + beta-D-GlcNAc-(1-&gt;4)-Mur2Ac(oyl-L-Ala-gamma-D-Glu-L-Lys-D-Ala-D-Ala)-di-trans,octa-cis-undecaprenyl diphosphate = [GlcNAc-(1-&gt;4)-Mur2Ac(oyl-L-Ala-gamma-D-Glu-L-Lys-D-Ala-D-Ala)](n+1)-di-trans,octa-cis-undecaprenyl diphosphate + di-trans,octa-cis-undecaprenyl diphosphate + H(+)</text>
        <dbReference type="Rhea" id="RHEA:23708"/>
        <dbReference type="Rhea" id="RHEA-COMP:9602"/>
        <dbReference type="Rhea" id="RHEA-COMP:9603"/>
        <dbReference type="ChEBI" id="CHEBI:15378"/>
        <dbReference type="ChEBI" id="CHEBI:58405"/>
        <dbReference type="ChEBI" id="CHEBI:60033"/>
        <dbReference type="ChEBI" id="CHEBI:78435"/>
        <dbReference type="EC" id="2.4.99.28"/>
    </reaction>
</comment>
<evidence type="ECO:0000256" key="18">
    <source>
        <dbReference type="SAM" id="Phobius"/>
    </source>
</evidence>
<dbReference type="AlphaFoldDB" id="A0A923E4Y4"/>
<evidence type="ECO:0000313" key="19">
    <source>
        <dbReference type="EMBL" id="MBB6334452.1"/>
    </source>
</evidence>
<feature type="transmembrane region" description="Helical" evidence="18">
    <location>
        <begin position="171"/>
        <end position="188"/>
    </location>
</feature>
<evidence type="ECO:0000256" key="15">
    <source>
        <dbReference type="ARBA" id="ARBA00044770"/>
    </source>
</evidence>
<evidence type="ECO:0000256" key="16">
    <source>
        <dbReference type="ARBA" id="ARBA00049902"/>
    </source>
</evidence>
<dbReference type="EC" id="2.4.99.28" evidence="15"/>
<feature type="transmembrane region" description="Helical" evidence="18">
    <location>
        <begin position="331"/>
        <end position="356"/>
    </location>
</feature>
<evidence type="ECO:0000256" key="11">
    <source>
        <dbReference type="ARBA" id="ARBA00033270"/>
    </source>
</evidence>